<dbReference type="InterPro" id="IPR010730">
    <property type="entry name" value="HET"/>
</dbReference>
<dbReference type="PANTHER" id="PTHR10622">
    <property type="entry name" value="HET DOMAIN-CONTAINING PROTEIN"/>
    <property type="match status" value="1"/>
</dbReference>
<dbReference type="InterPro" id="IPR036770">
    <property type="entry name" value="Ankyrin_rpt-contain_sf"/>
</dbReference>
<dbReference type="EMBL" id="JAUEPN010000008">
    <property type="protein sequence ID" value="KAK3291813.1"/>
    <property type="molecule type" value="Genomic_DNA"/>
</dbReference>
<dbReference type="Pfam" id="PF00023">
    <property type="entry name" value="Ank"/>
    <property type="match status" value="1"/>
</dbReference>
<dbReference type="InterPro" id="IPR058525">
    <property type="entry name" value="DUF8212"/>
</dbReference>
<feature type="domain" description="Heterokaryon incompatibility" evidence="2">
    <location>
        <begin position="20"/>
        <end position="105"/>
    </location>
</feature>
<dbReference type="PRINTS" id="PR01415">
    <property type="entry name" value="ANKYRIN"/>
</dbReference>
<evidence type="ECO:0000259" key="2">
    <source>
        <dbReference type="Pfam" id="PF06985"/>
    </source>
</evidence>
<name>A0AAE0LNM1_9PEZI</name>
<feature type="repeat" description="ANK" evidence="1">
    <location>
        <begin position="489"/>
        <end position="521"/>
    </location>
</feature>
<dbReference type="PROSITE" id="PS50088">
    <property type="entry name" value="ANK_REPEAT"/>
    <property type="match status" value="6"/>
</dbReference>
<feature type="repeat" description="ANK" evidence="1">
    <location>
        <begin position="522"/>
        <end position="554"/>
    </location>
</feature>
<reference evidence="4" key="2">
    <citation type="submission" date="2023-06" db="EMBL/GenBank/DDBJ databases">
        <authorList>
            <consortium name="Lawrence Berkeley National Laboratory"/>
            <person name="Haridas S."/>
            <person name="Hensen N."/>
            <person name="Bonometti L."/>
            <person name="Westerberg I."/>
            <person name="Brannstrom I.O."/>
            <person name="Guillou S."/>
            <person name="Cros-Aarteil S."/>
            <person name="Calhoun S."/>
            <person name="Kuo A."/>
            <person name="Mondo S."/>
            <person name="Pangilinan J."/>
            <person name="Riley R."/>
            <person name="Labutti K."/>
            <person name="Andreopoulos B."/>
            <person name="Lipzen A."/>
            <person name="Chen C."/>
            <person name="Yanf M."/>
            <person name="Daum C."/>
            <person name="Ng V."/>
            <person name="Clum A."/>
            <person name="Steindorff A."/>
            <person name="Ohm R."/>
            <person name="Martin F."/>
            <person name="Silar P."/>
            <person name="Natvig D."/>
            <person name="Lalanne C."/>
            <person name="Gautier V."/>
            <person name="Ament-Velasquez S.L."/>
            <person name="Kruys A."/>
            <person name="Hutchinson M.I."/>
            <person name="Powell A.J."/>
            <person name="Barry K."/>
            <person name="Miller A.N."/>
            <person name="Grigoriev I.V."/>
            <person name="Debuchy R."/>
            <person name="Gladieux P."/>
            <person name="Thoren M.H."/>
            <person name="Johannesson H."/>
        </authorList>
    </citation>
    <scope>NUCLEOTIDE SEQUENCE</scope>
    <source>
        <strain evidence="4">CBS 168.71</strain>
    </source>
</reference>
<dbReference type="Pfam" id="PF13637">
    <property type="entry name" value="Ank_4"/>
    <property type="match status" value="1"/>
</dbReference>
<dbReference type="Pfam" id="PF12796">
    <property type="entry name" value="Ank_2"/>
    <property type="match status" value="2"/>
</dbReference>
<dbReference type="Gene3D" id="1.25.40.20">
    <property type="entry name" value="Ankyrin repeat-containing domain"/>
    <property type="match status" value="1"/>
</dbReference>
<dbReference type="Pfam" id="PF26640">
    <property type="entry name" value="DUF8212"/>
    <property type="match status" value="1"/>
</dbReference>
<evidence type="ECO:0000259" key="3">
    <source>
        <dbReference type="Pfam" id="PF26640"/>
    </source>
</evidence>
<feature type="repeat" description="ANK" evidence="1">
    <location>
        <begin position="555"/>
        <end position="587"/>
    </location>
</feature>
<dbReference type="Pfam" id="PF06985">
    <property type="entry name" value="HET"/>
    <property type="match status" value="1"/>
</dbReference>
<accession>A0AAE0LNM1</accession>
<dbReference type="SUPFAM" id="SSF48403">
    <property type="entry name" value="Ankyrin repeat"/>
    <property type="match status" value="1"/>
</dbReference>
<protein>
    <submittedName>
        <fullName evidence="4">HET and ankyrin domain protein</fullName>
    </submittedName>
</protein>
<dbReference type="InterPro" id="IPR002110">
    <property type="entry name" value="Ankyrin_rpt"/>
</dbReference>
<dbReference type="PROSITE" id="PS50297">
    <property type="entry name" value="ANK_REP_REGION"/>
    <property type="match status" value="6"/>
</dbReference>
<keyword evidence="1" id="KW-0040">ANK repeat</keyword>
<dbReference type="SMART" id="SM00248">
    <property type="entry name" value="ANK"/>
    <property type="match status" value="6"/>
</dbReference>
<dbReference type="GeneID" id="87841559"/>
<dbReference type="PANTHER" id="PTHR10622:SF10">
    <property type="entry name" value="HET DOMAIN-CONTAINING PROTEIN"/>
    <property type="match status" value="1"/>
</dbReference>
<sequence length="612" mass="67204">MRLLNTTTRRLETFSTPPLYAVLSHRWGAEEVTFQDIQDGSAELKETAYSKIINTCSVAAAGGIDYVWIDTCCIDKTSSAELSEAINSMYRWYREAIVCYAYLADVPNKKFTQSEWFRRGWTLQELIAPSVVIFFDSDWQEIGSKSSLQPAVSKATGIPAEVLLGGNVGHTSVAQRMSWAAKRETTVIEDLAYCLLGIFDVNMPMLYGEGVKAFARLQEEILKTTDDLSLFVWKEEGADRSSGLLAPSPGAFRYSGAVRRSKPTNGPSFIMDNKGIHLSIPLITVKRRESPFAIIHSGEDGMDVGVWLSALTETGDYFERRTAGNFVSLKQGEPIADEVRREERRVCVRQTRPPNQSRSPLWNVSAFGRGITMGLLLSQSGFSVDDRDETGRTPLWWAVEYNNEDTFQFLLEHGARLESRGPSGLTPLMRAAASGRPQMIRLLLDKGADSQARDFQGRTAVYQAVANGHCEAVKVLLDDKADLEVRDNGESTALALAAARGHAEVVKLLLSYGAGVEARDRFGQTPLSQASMCGHLETVRLLLEAGADLESKDDSGCSPLIWAAGKGHAGVVRLLLCSGANVETKNERGSTPLSEAERYGNSKVVNILRKGV</sequence>
<feature type="repeat" description="ANK" evidence="1">
    <location>
        <begin position="456"/>
        <end position="488"/>
    </location>
</feature>
<reference evidence="4" key="1">
    <citation type="journal article" date="2023" name="Mol. Phylogenet. Evol.">
        <title>Genome-scale phylogeny and comparative genomics of the fungal order Sordariales.</title>
        <authorList>
            <person name="Hensen N."/>
            <person name="Bonometti L."/>
            <person name="Westerberg I."/>
            <person name="Brannstrom I.O."/>
            <person name="Guillou S."/>
            <person name="Cros-Aarteil S."/>
            <person name="Calhoun S."/>
            <person name="Haridas S."/>
            <person name="Kuo A."/>
            <person name="Mondo S."/>
            <person name="Pangilinan J."/>
            <person name="Riley R."/>
            <person name="LaButti K."/>
            <person name="Andreopoulos B."/>
            <person name="Lipzen A."/>
            <person name="Chen C."/>
            <person name="Yan M."/>
            <person name="Daum C."/>
            <person name="Ng V."/>
            <person name="Clum A."/>
            <person name="Steindorff A."/>
            <person name="Ohm R.A."/>
            <person name="Martin F."/>
            <person name="Silar P."/>
            <person name="Natvig D.O."/>
            <person name="Lalanne C."/>
            <person name="Gautier V."/>
            <person name="Ament-Velasquez S.L."/>
            <person name="Kruys A."/>
            <person name="Hutchinson M.I."/>
            <person name="Powell A.J."/>
            <person name="Barry K."/>
            <person name="Miller A.N."/>
            <person name="Grigoriev I.V."/>
            <person name="Debuchy R."/>
            <person name="Gladieux P."/>
            <person name="Hiltunen Thoren M."/>
            <person name="Johannesson H."/>
        </authorList>
    </citation>
    <scope>NUCLEOTIDE SEQUENCE</scope>
    <source>
        <strain evidence="4">CBS 168.71</strain>
    </source>
</reference>
<evidence type="ECO:0000256" key="1">
    <source>
        <dbReference type="PROSITE-ProRule" id="PRU00023"/>
    </source>
</evidence>
<evidence type="ECO:0000313" key="5">
    <source>
        <dbReference type="Proteomes" id="UP001278766"/>
    </source>
</evidence>
<proteinExistence type="predicted"/>
<gene>
    <name evidence="4" type="ORF">B0H64DRAFT_408101</name>
</gene>
<keyword evidence="5" id="KW-1185">Reference proteome</keyword>
<evidence type="ECO:0000313" key="4">
    <source>
        <dbReference type="EMBL" id="KAK3291813.1"/>
    </source>
</evidence>
<dbReference type="RefSeq" id="XP_062655327.1">
    <property type="nucleotide sequence ID" value="XM_062804611.1"/>
</dbReference>
<comment type="caution">
    <text evidence="4">The sequence shown here is derived from an EMBL/GenBank/DDBJ whole genome shotgun (WGS) entry which is preliminary data.</text>
</comment>
<feature type="domain" description="DUF8212" evidence="3">
    <location>
        <begin position="212"/>
        <end position="235"/>
    </location>
</feature>
<feature type="repeat" description="ANK" evidence="1">
    <location>
        <begin position="390"/>
        <end position="422"/>
    </location>
</feature>
<dbReference type="AlphaFoldDB" id="A0AAE0LNM1"/>
<dbReference type="Proteomes" id="UP001278766">
    <property type="component" value="Unassembled WGS sequence"/>
</dbReference>
<organism evidence="4 5">
    <name type="scientific">Chaetomium fimeti</name>
    <dbReference type="NCBI Taxonomy" id="1854472"/>
    <lineage>
        <taxon>Eukaryota</taxon>
        <taxon>Fungi</taxon>
        <taxon>Dikarya</taxon>
        <taxon>Ascomycota</taxon>
        <taxon>Pezizomycotina</taxon>
        <taxon>Sordariomycetes</taxon>
        <taxon>Sordariomycetidae</taxon>
        <taxon>Sordariales</taxon>
        <taxon>Chaetomiaceae</taxon>
        <taxon>Chaetomium</taxon>
    </lineage>
</organism>
<feature type="repeat" description="ANK" evidence="1">
    <location>
        <begin position="423"/>
        <end position="455"/>
    </location>
</feature>